<dbReference type="EMBL" id="JBEFKJ010000018">
    <property type="protein sequence ID" value="KAL2041092.1"/>
    <property type="molecule type" value="Genomic_DNA"/>
</dbReference>
<evidence type="ECO:0000313" key="1">
    <source>
        <dbReference type="EMBL" id="KAL2041092.1"/>
    </source>
</evidence>
<reference evidence="1 2" key="1">
    <citation type="submission" date="2024-09" db="EMBL/GenBank/DDBJ databases">
        <title>Rethinking Asexuality: The Enigmatic Case of Functional Sexual Genes in Lepraria (Stereocaulaceae).</title>
        <authorList>
            <person name="Doellman M."/>
            <person name="Sun Y."/>
            <person name="Barcenas-Pena A."/>
            <person name="Lumbsch H.T."/>
            <person name="Grewe F."/>
        </authorList>
    </citation>
    <scope>NUCLEOTIDE SEQUENCE [LARGE SCALE GENOMIC DNA]</scope>
    <source>
        <strain evidence="1 2">Mercado 3170</strain>
    </source>
</reference>
<protein>
    <submittedName>
        <fullName evidence="1">Uncharacterized protein</fullName>
    </submittedName>
</protein>
<organism evidence="1 2">
    <name type="scientific">Stereocaulon virgatum</name>
    <dbReference type="NCBI Taxonomy" id="373712"/>
    <lineage>
        <taxon>Eukaryota</taxon>
        <taxon>Fungi</taxon>
        <taxon>Dikarya</taxon>
        <taxon>Ascomycota</taxon>
        <taxon>Pezizomycotina</taxon>
        <taxon>Lecanoromycetes</taxon>
        <taxon>OSLEUM clade</taxon>
        <taxon>Lecanoromycetidae</taxon>
        <taxon>Lecanorales</taxon>
        <taxon>Lecanorineae</taxon>
        <taxon>Stereocaulaceae</taxon>
        <taxon>Stereocaulon</taxon>
    </lineage>
</organism>
<comment type="caution">
    <text evidence="1">The sequence shown here is derived from an EMBL/GenBank/DDBJ whole genome shotgun (WGS) entry which is preliminary data.</text>
</comment>
<sequence length="60" mass="6720">MRWTRSDVVRILVLENSEDKVLAMDAVGQGFMDEIVKSGKLVALPTLKLGRRDICTTDVE</sequence>
<dbReference type="Proteomes" id="UP001590950">
    <property type="component" value="Unassembled WGS sequence"/>
</dbReference>
<accession>A0ABR4A5B1</accession>
<gene>
    <name evidence="1" type="ORF">N7G274_006036</name>
</gene>
<name>A0ABR4A5B1_9LECA</name>
<proteinExistence type="predicted"/>
<evidence type="ECO:0000313" key="2">
    <source>
        <dbReference type="Proteomes" id="UP001590950"/>
    </source>
</evidence>
<keyword evidence="2" id="KW-1185">Reference proteome</keyword>